<organism evidence="6 7">
    <name type="scientific">Corynebacterium occultum</name>
    <dbReference type="NCBI Taxonomy" id="2675219"/>
    <lineage>
        <taxon>Bacteria</taxon>
        <taxon>Bacillati</taxon>
        <taxon>Actinomycetota</taxon>
        <taxon>Actinomycetes</taxon>
        <taxon>Mycobacteriales</taxon>
        <taxon>Corynebacteriaceae</taxon>
        <taxon>Corynebacterium</taxon>
    </lineage>
</organism>
<dbReference type="PANTHER" id="PTHR10668:SF105">
    <property type="entry name" value="DEHYDROGENASE-RELATED"/>
    <property type="match status" value="1"/>
</dbReference>
<protein>
    <recommendedName>
        <fullName evidence="3">Pyridine nucleotide-disulfide oxidoreductase domain-containing protein 2</fullName>
    </recommendedName>
</protein>
<dbReference type="Pfam" id="PF01593">
    <property type="entry name" value="Amino_oxidase"/>
    <property type="match status" value="1"/>
</dbReference>
<dbReference type="InterPro" id="IPR002937">
    <property type="entry name" value="Amino_oxidase"/>
</dbReference>
<evidence type="ECO:0000256" key="4">
    <source>
        <dbReference type="SAM" id="MobiDB-lite"/>
    </source>
</evidence>
<dbReference type="RefSeq" id="WP_156229957.1">
    <property type="nucleotide sequence ID" value="NZ_CP046455.1"/>
</dbReference>
<keyword evidence="7" id="KW-1185">Reference proteome</keyword>
<proteinExistence type="predicted"/>
<accession>A0A6B8W339</accession>
<comment type="function">
    <text evidence="1">Probable oxidoreductase that may play a role as regulator of mitochondrial function.</text>
</comment>
<dbReference type="EMBL" id="CP046455">
    <property type="protein sequence ID" value="QGU06397.1"/>
    <property type="molecule type" value="Genomic_DNA"/>
</dbReference>
<dbReference type="SUPFAM" id="SSF51905">
    <property type="entry name" value="FAD/NAD(P)-binding domain"/>
    <property type="match status" value="1"/>
</dbReference>
<dbReference type="GO" id="GO:0016491">
    <property type="term" value="F:oxidoreductase activity"/>
    <property type="evidence" value="ECO:0007669"/>
    <property type="project" value="UniProtKB-KW"/>
</dbReference>
<dbReference type="KEGG" id="cok:COCCU_02215"/>
<sequence length="493" mass="53062">MPPNQPHDSNHHSRPRANIVGSGPNGLSAALQLAREGWEVEIFERNEHPGGAAASAPLLGEGTIVDRGAAAHPFGVASPVFREFELEKHGLEWCHSTYPMAHPMADQPAAFLHRDLAATAAGLSGDGKNWKRAHGHLVSNIDEHLENILGPMLRWPKHPLRMAQFGTLAALPAKTTAEMLFREESTRALFLGSGVHAITPPNRPFTTAFALLFGSLGMSRGWPVVRGGTQGLVDALLSALNEHGVKIHTGVEVHDLRELPPAEATVLNLTPAQILRLQHTGLAPRVLKRLAGWKYGAGVFKVDYLLDGPVPWSDPRVGEASTVHVVGGPDEIQHAEAEVARGRMPDRPFVMVCQQQVADPTRATGPAAGKQVLWSYAHVPQGYREPQPGFIANLIESQIERFAPGFRERIQHQVQHSPDDLESWNPNLIGGDIAGGGMQGLQSLLRPGITLNPYRLNERGLYLASGATPPGAGVHGVPGSWAARAAMQDQGGK</sequence>
<dbReference type="AlphaFoldDB" id="A0A6B8W339"/>
<dbReference type="Proteomes" id="UP000424462">
    <property type="component" value="Chromosome"/>
</dbReference>
<dbReference type="PANTHER" id="PTHR10668">
    <property type="entry name" value="PHYTOENE DEHYDROGENASE"/>
    <property type="match status" value="1"/>
</dbReference>
<name>A0A6B8W339_9CORY</name>
<evidence type="ECO:0000256" key="3">
    <source>
        <dbReference type="ARBA" id="ARBA00040298"/>
    </source>
</evidence>
<evidence type="ECO:0000256" key="1">
    <source>
        <dbReference type="ARBA" id="ARBA00037217"/>
    </source>
</evidence>
<dbReference type="InterPro" id="IPR036188">
    <property type="entry name" value="FAD/NAD-bd_sf"/>
</dbReference>
<evidence type="ECO:0000256" key="2">
    <source>
        <dbReference type="ARBA" id="ARBA00038825"/>
    </source>
</evidence>
<feature type="region of interest" description="Disordered" evidence="4">
    <location>
        <begin position="1"/>
        <end position="25"/>
    </location>
</feature>
<dbReference type="PRINTS" id="PR00419">
    <property type="entry name" value="ADXRDTASE"/>
</dbReference>
<evidence type="ECO:0000313" key="6">
    <source>
        <dbReference type="EMBL" id="QGU06397.1"/>
    </source>
</evidence>
<comment type="subunit">
    <text evidence="2">Interacts with COX5B; this interaction may contribute to localize PYROXD2 to the inner face of the inner mitochondrial membrane.</text>
</comment>
<keyword evidence="6" id="KW-0560">Oxidoreductase</keyword>
<evidence type="ECO:0000313" key="7">
    <source>
        <dbReference type="Proteomes" id="UP000424462"/>
    </source>
</evidence>
<feature type="domain" description="Amine oxidase" evidence="5">
    <location>
        <begin position="26"/>
        <end position="264"/>
    </location>
</feature>
<dbReference type="Gene3D" id="3.50.50.60">
    <property type="entry name" value="FAD/NAD(P)-binding domain"/>
    <property type="match status" value="2"/>
</dbReference>
<evidence type="ECO:0000259" key="5">
    <source>
        <dbReference type="Pfam" id="PF01593"/>
    </source>
</evidence>
<reference evidence="6 7" key="1">
    <citation type="submission" date="2019-11" db="EMBL/GenBank/DDBJ databases">
        <title>Complete genome sequence of Corynebacterium kalinowskii 1959, a novel Corynebacterium species isolated from soil of a small paddock in Vilsendorf, Germany.</title>
        <authorList>
            <person name="Schaffert L."/>
            <person name="Ruwe M."/>
            <person name="Milse J."/>
            <person name="Hanuschka K."/>
            <person name="Ortseifen V."/>
            <person name="Droste J."/>
            <person name="Brandt D."/>
            <person name="Schlueter L."/>
            <person name="Kutter Y."/>
            <person name="Vinke S."/>
            <person name="Viehoefer P."/>
            <person name="Jacob L."/>
            <person name="Luebke N.-C."/>
            <person name="Schulte-Berndt E."/>
            <person name="Hain C."/>
            <person name="Linder M."/>
            <person name="Schmidt P."/>
            <person name="Wollenschlaeger L."/>
            <person name="Luttermann T."/>
            <person name="Thieme E."/>
            <person name="Hassa J."/>
            <person name="Haak M."/>
            <person name="Wittchen M."/>
            <person name="Mentz A."/>
            <person name="Persicke M."/>
            <person name="Busche T."/>
            <person name="Ruckert C."/>
        </authorList>
    </citation>
    <scope>NUCLEOTIDE SEQUENCE [LARGE SCALE GENOMIC DNA]</scope>
    <source>
        <strain evidence="6 7">2039</strain>
    </source>
</reference>
<gene>
    <name evidence="6" type="primary">crtI</name>
    <name evidence="6" type="ORF">COCCU_02215</name>
</gene>